<accession>A8WYF1</accession>
<evidence type="ECO:0000313" key="2">
    <source>
        <dbReference type="EMBL" id="CAP25409.2"/>
    </source>
</evidence>
<proteinExistence type="predicted"/>
<dbReference type="InterPro" id="IPR000408">
    <property type="entry name" value="Reg_chr_condens"/>
</dbReference>
<reference evidence="2 3" key="2">
    <citation type="journal article" date="2011" name="PLoS Genet.">
        <title>Caenorhabditis briggsae recombinant inbred line genotypes reveal inter-strain incompatibility and the evolution of recombination.</title>
        <authorList>
            <person name="Ross J.A."/>
            <person name="Koboldt D.C."/>
            <person name="Staisch J.E."/>
            <person name="Chamberlin H.M."/>
            <person name="Gupta B.P."/>
            <person name="Miller R.D."/>
            <person name="Baird S.E."/>
            <person name="Haag E.S."/>
        </authorList>
    </citation>
    <scope>NUCLEOTIDE SEQUENCE [LARGE SCALE GENOMIC DNA]</scope>
    <source>
        <strain evidence="2 3">AF16</strain>
    </source>
</reference>
<gene>
    <name evidence="2 4" type="ORF">CBG04767</name>
    <name evidence="2" type="ORF">CBG_04767</name>
</gene>
<dbReference type="GeneID" id="8579947"/>
<dbReference type="Gene3D" id="2.130.10.30">
    <property type="entry name" value="Regulator of chromosome condensation 1/beta-lactamase-inhibitor protein II"/>
    <property type="match status" value="1"/>
</dbReference>
<feature type="repeat" description="RCC1" evidence="1">
    <location>
        <begin position="124"/>
        <end position="173"/>
    </location>
</feature>
<dbReference type="AlphaFoldDB" id="A8WYF1"/>
<organism evidence="2 3">
    <name type="scientific">Caenorhabditis briggsae</name>
    <dbReference type="NCBI Taxonomy" id="6238"/>
    <lineage>
        <taxon>Eukaryota</taxon>
        <taxon>Metazoa</taxon>
        <taxon>Ecdysozoa</taxon>
        <taxon>Nematoda</taxon>
        <taxon>Chromadorea</taxon>
        <taxon>Rhabditida</taxon>
        <taxon>Rhabditina</taxon>
        <taxon>Rhabditomorpha</taxon>
        <taxon>Rhabditoidea</taxon>
        <taxon>Rhabditidae</taxon>
        <taxon>Peloderinae</taxon>
        <taxon>Caenorhabditis</taxon>
    </lineage>
</organism>
<dbReference type="CTD" id="8579947"/>
<reference evidence="2 3" key="1">
    <citation type="journal article" date="2003" name="PLoS Biol.">
        <title>The genome sequence of Caenorhabditis briggsae: a platform for comparative genomics.</title>
        <authorList>
            <person name="Stein L.D."/>
            <person name="Bao Z."/>
            <person name="Blasiar D."/>
            <person name="Blumenthal T."/>
            <person name="Brent M.R."/>
            <person name="Chen N."/>
            <person name="Chinwalla A."/>
            <person name="Clarke L."/>
            <person name="Clee C."/>
            <person name="Coghlan A."/>
            <person name="Coulson A."/>
            <person name="D'Eustachio P."/>
            <person name="Fitch D.H."/>
            <person name="Fulton L.A."/>
            <person name="Fulton R.E."/>
            <person name="Griffiths-Jones S."/>
            <person name="Harris T.W."/>
            <person name="Hillier L.W."/>
            <person name="Kamath R."/>
            <person name="Kuwabara P.E."/>
            <person name="Mardis E.R."/>
            <person name="Marra M.A."/>
            <person name="Miner T.L."/>
            <person name="Minx P."/>
            <person name="Mullikin J.C."/>
            <person name="Plumb R.W."/>
            <person name="Rogers J."/>
            <person name="Schein J.E."/>
            <person name="Sohrmann M."/>
            <person name="Spieth J."/>
            <person name="Stajich J.E."/>
            <person name="Wei C."/>
            <person name="Willey D."/>
            <person name="Wilson R.K."/>
            <person name="Durbin R."/>
            <person name="Waterston R.H."/>
        </authorList>
    </citation>
    <scope>NUCLEOTIDE SEQUENCE [LARGE SCALE GENOMIC DNA]</scope>
    <source>
        <strain evidence="2 3">AF16</strain>
    </source>
</reference>
<dbReference type="HOGENOM" id="CLU_309104_0_0_1"/>
<keyword evidence="3" id="KW-1185">Reference proteome</keyword>
<dbReference type="SUPFAM" id="SSF50985">
    <property type="entry name" value="RCC1/BLIP-II"/>
    <property type="match status" value="1"/>
</dbReference>
<dbReference type="eggNOG" id="ENOG502T3HK">
    <property type="taxonomic scope" value="Eukaryota"/>
</dbReference>
<protein>
    <submittedName>
        <fullName evidence="2">Protein CBG04767</fullName>
    </submittedName>
</protein>
<dbReference type="InterPro" id="IPR009091">
    <property type="entry name" value="RCC1/BLIP-II"/>
</dbReference>
<dbReference type="RefSeq" id="XP_045092759.1">
    <property type="nucleotide sequence ID" value="XM_045238183.1"/>
</dbReference>
<dbReference type="WormBase" id="CBG04767">
    <property type="protein sequence ID" value="CBP39273"/>
    <property type="gene ID" value="WBGene00027378"/>
</dbReference>
<dbReference type="EMBL" id="HE601135">
    <property type="protein sequence ID" value="CAP25409.2"/>
    <property type="molecule type" value="Genomic_DNA"/>
</dbReference>
<dbReference type="Proteomes" id="UP000008549">
    <property type="component" value="Unassembled WGS sequence"/>
</dbReference>
<evidence type="ECO:0000256" key="1">
    <source>
        <dbReference type="PROSITE-ProRule" id="PRU00235"/>
    </source>
</evidence>
<evidence type="ECO:0000313" key="4">
    <source>
        <dbReference type="WormBase" id="CBG04767"/>
    </source>
</evidence>
<sequence length="954" mass="108997">MQQELAEDFDEFQTLLKESKIDGIAKTLNAIVGASLAYDEDFVIAGKAVKALATYIDKSGIYKNHFLMKKLRQGLDSSAKILLAREIGFSFKPSQFSLNCLIAYSEVDTDQLVITKTFEKLTLPHPMAFGKNGFGKLGTGDDSDAEVLRKIDLEDSIYKVCIGNEHTMFLTIDGDFYGAGKTQNFKNLDDSKNGVKPWKLDYIHGLADDASQDFFIRDSKTVFYGCRRNYSEIERSDGGITLKEKKLNKLNTWVADGRDVLHEDPANPSLPVVVTVTNHLGNPEKIDIYPELLCGCFDSGLRLDIVWIVNGVLIPRDKIKKKAYFATTGIVWVHDQNTLYRGRIQIIRTEDSGTHLIVSLQEVQLMYSVHGFAVSPDGESVIIWPPYVDPQPPKVLHPNKLGNNVIKEFECIDPNPPLKLSCQIPGLFEACYAEFKHSIDKLWPGKIYTYTGYPTALGMRLIPHLRRLQVFLMDERPWSMYDRNDHRILGPDILPVVVQAGWSPSIRGERVKQILEKERQMLNYINQNIACICEEFRKGRRNNKRMYEVKNRIYELIMACTECNQEPNRFVPEIGIEKVTGCNLEVKDIGKAFYYKAEKKEIDSKNERFKILRVEAVDHVLRGEETLDYIPRMMFSTREHVKMVDEDLLKFIDGDVLNLNQVSTRDYNELVDEFFATEDENDMESNKNDSLILLGFHSFTKFRTTLKKSSPVNDSCSPTCTNSTPTPVCPEMYLIATNDAKLCSVPRILFEAHSAGYDGMRLRGAERNKEYPNFFKLDAYYETIEHLKLALRDSRNLKFFSQEQLLNLLDVCRYCLFDVLINKIIWKIVQKTEESCPEALRNIFFYHPDITSAVVGKDRPEIILAWNGLQDIASFSQCLFLLGQALHHFHFQPSDGTPLPMLAPEKINNCPPIEVLKQVLMAGETDKIVLEDFEESYAIWSGQPTQDCCKTELE</sequence>
<dbReference type="InParanoid" id="A8WYF1"/>
<dbReference type="KEGG" id="cbr:CBG_04767"/>
<name>A8WYF1_CAEBR</name>
<dbReference type="PROSITE" id="PS50012">
    <property type="entry name" value="RCC1_3"/>
    <property type="match status" value="1"/>
</dbReference>
<evidence type="ECO:0000313" key="3">
    <source>
        <dbReference type="Proteomes" id="UP000008549"/>
    </source>
</evidence>